<accession>A0A679GZ86</accession>
<evidence type="ECO:0000256" key="10">
    <source>
        <dbReference type="SAM" id="SignalP"/>
    </source>
</evidence>
<dbReference type="InterPro" id="IPR034746">
    <property type="entry name" value="POTRA"/>
</dbReference>
<dbReference type="Pfam" id="PF17287">
    <property type="entry name" value="POTRA_3"/>
    <property type="match status" value="1"/>
</dbReference>
<evidence type="ECO:0000256" key="5">
    <source>
        <dbReference type="ARBA" id="ARBA00022692"/>
    </source>
</evidence>
<organism evidence="12 13">
    <name type="scientific">Metapseudomonas otitidis</name>
    <dbReference type="NCBI Taxonomy" id="319939"/>
    <lineage>
        <taxon>Bacteria</taxon>
        <taxon>Pseudomonadati</taxon>
        <taxon>Pseudomonadota</taxon>
        <taxon>Gammaproteobacteria</taxon>
        <taxon>Pseudomonadales</taxon>
        <taxon>Pseudomonadaceae</taxon>
        <taxon>Metapseudomonas</taxon>
    </lineage>
</organism>
<evidence type="ECO:0000256" key="9">
    <source>
        <dbReference type="SAM" id="MobiDB-lite"/>
    </source>
</evidence>
<dbReference type="PIRSF" id="PIRSF029745">
    <property type="entry name" value="FhaC"/>
    <property type="match status" value="1"/>
</dbReference>
<sequence>MRMQPFAVGFCLLLFPVFQVFAADPVVPSPGDRDLIRDRQERLLEEQRKRLQELQQLPGRAEPVAPSQPQAQGPCFDIQRIRLQGVHLISEVRQRELLKPFEHQCLDSGRLNDLLKAITQHYIDRGYVTSRAYLPQQDLADGELDVIVVEGRLEGVEGSAIASDRELALASPAQIGEPLNLRELEQLVEQINRLPSRPAELELVPGSEVGGSRVQLKGEPGKPWRVGFNRHNDGQRSTGEQQWGASLEWDSPLGLADQLSLRAGGDAVSDRWRHSANQSFAYSLPYGWWSFSYAYSQSYYRTRTPGQGFAFVSDGESKTHQLRADRVLHRDSVSKTGLSLGLAHLETRNYIENALLGSSSPRITETQLGFNHGRRLGSAFVNLDLGWQQGIGALDAKNSRIDGKSGTNARYDKYSLTASYLQPFQLLGETLSFDSLINYQRSEDELNSPQRISIGGLSSVRGFKDQSLSGNSGGYWRNQLRWTRPVDWAPLQPFVRQYGLAFAYDLGQIQGDRNNARSHGRLSGNALEFSARGPNLAVSLTFARSLERPDVIERQEHPIYARIDLFY</sequence>
<dbReference type="RefSeq" id="WP_394354010.1">
    <property type="nucleotide sequence ID" value="NZ_AP022642.1"/>
</dbReference>
<keyword evidence="7" id="KW-0472">Membrane</keyword>
<comment type="similarity">
    <text evidence="2">Belongs to the TPS (TC 1.B.20) family.</text>
</comment>
<proteinExistence type="inferred from homology"/>
<keyword evidence="4" id="KW-1134">Transmembrane beta strand</keyword>
<dbReference type="InterPro" id="IPR051544">
    <property type="entry name" value="TPS_OM_transporter"/>
</dbReference>
<comment type="subcellular location">
    <subcellularLocation>
        <location evidence="1">Cell outer membrane</location>
    </subcellularLocation>
</comment>
<dbReference type="InterPro" id="IPR035251">
    <property type="entry name" value="ShlB_POTRA"/>
</dbReference>
<keyword evidence="5" id="KW-0812">Transmembrane</keyword>
<gene>
    <name evidence="12" type="ORF">PtoMrB4_51610</name>
</gene>
<dbReference type="Gene3D" id="2.40.160.50">
    <property type="entry name" value="membrane protein fhac: a member of the omp85/tpsb transporter family"/>
    <property type="match status" value="1"/>
</dbReference>
<dbReference type="PANTHER" id="PTHR34597">
    <property type="entry name" value="SLR1661 PROTEIN"/>
    <property type="match status" value="1"/>
</dbReference>
<dbReference type="InterPro" id="IPR027282">
    <property type="entry name" value="TPS"/>
</dbReference>
<name>A0A679GZ86_9GAMM</name>
<feature type="signal peptide" evidence="10">
    <location>
        <begin position="1"/>
        <end position="22"/>
    </location>
</feature>
<evidence type="ECO:0000256" key="4">
    <source>
        <dbReference type="ARBA" id="ARBA00022452"/>
    </source>
</evidence>
<dbReference type="Gene3D" id="3.10.20.310">
    <property type="entry name" value="membrane protein fhac"/>
    <property type="match status" value="1"/>
</dbReference>
<dbReference type="Proteomes" id="UP000501237">
    <property type="component" value="Chromosome"/>
</dbReference>
<evidence type="ECO:0000256" key="3">
    <source>
        <dbReference type="ARBA" id="ARBA00022448"/>
    </source>
</evidence>
<dbReference type="InterPro" id="IPR013686">
    <property type="entry name" value="Polypept-transport_assoc_ShlB"/>
</dbReference>
<keyword evidence="3" id="KW-0813">Transport</keyword>
<reference evidence="12 13" key="1">
    <citation type="journal article" date="2020" name="Microbiol. Resour. Announc.">
        <title>Complete genome sequence of Pseudomonas otitidis strain MrB4, isolated from Lake Biwa in Japan.</title>
        <authorList>
            <person name="Miyazaki K."/>
            <person name="Hase E."/>
            <person name="Maruya T."/>
        </authorList>
    </citation>
    <scope>NUCLEOTIDE SEQUENCE [LARGE SCALE GENOMIC DNA]</scope>
    <source>
        <strain evidence="12 13">MrB4</strain>
    </source>
</reference>
<keyword evidence="8" id="KW-0998">Cell outer membrane</keyword>
<dbReference type="PROSITE" id="PS51779">
    <property type="entry name" value="POTRA"/>
    <property type="match status" value="1"/>
</dbReference>
<feature type="domain" description="POTRA" evidence="11">
    <location>
        <begin position="76"/>
        <end position="151"/>
    </location>
</feature>
<evidence type="ECO:0000259" key="11">
    <source>
        <dbReference type="PROSITE" id="PS51779"/>
    </source>
</evidence>
<dbReference type="KEGG" id="poj:PtoMrB4_51610"/>
<evidence type="ECO:0000256" key="7">
    <source>
        <dbReference type="ARBA" id="ARBA00023136"/>
    </source>
</evidence>
<protein>
    <recommendedName>
        <fullName evidence="11">POTRA domain-containing protein</fullName>
    </recommendedName>
</protein>
<feature type="region of interest" description="Disordered" evidence="9">
    <location>
        <begin position="222"/>
        <end position="242"/>
    </location>
</feature>
<evidence type="ECO:0000313" key="12">
    <source>
        <dbReference type="EMBL" id="BCA31184.1"/>
    </source>
</evidence>
<dbReference type="PANTHER" id="PTHR34597:SF3">
    <property type="entry name" value="OUTER MEMBRANE TRANSPORTER CDIB"/>
    <property type="match status" value="1"/>
</dbReference>
<dbReference type="GO" id="GO:0046819">
    <property type="term" value="P:protein secretion by the type V secretion system"/>
    <property type="evidence" value="ECO:0007669"/>
    <property type="project" value="TreeGrafter"/>
</dbReference>
<dbReference type="GO" id="GO:0098046">
    <property type="term" value="C:type V protein secretion system complex"/>
    <property type="evidence" value="ECO:0007669"/>
    <property type="project" value="TreeGrafter"/>
</dbReference>
<feature type="chain" id="PRO_5025627212" description="POTRA domain-containing protein" evidence="10">
    <location>
        <begin position="23"/>
        <end position="567"/>
    </location>
</feature>
<dbReference type="GO" id="GO:0009279">
    <property type="term" value="C:cell outer membrane"/>
    <property type="evidence" value="ECO:0007669"/>
    <property type="project" value="UniProtKB-SubCell"/>
</dbReference>
<dbReference type="GO" id="GO:0008320">
    <property type="term" value="F:protein transmembrane transporter activity"/>
    <property type="evidence" value="ECO:0007669"/>
    <property type="project" value="TreeGrafter"/>
</dbReference>
<keyword evidence="6" id="KW-0653">Protein transport</keyword>
<evidence type="ECO:0000256" key="2">
    <source>
        <dbReference type="ARBA" id="ARBA00009055"/>
    </source>
</evidence>
<dbReference type="GeneID" id="57400391"/>
<evidence type="ECO:0000256" key="1">
    <source>
        <dbReference type="ARBA" id="ARBA00004442"/>
    </source>
</evidence>
<keyword evidence="10" id="KW-0732">Signal</keyword>
<dbReference type="Pfam" id="PF08479">
    <property type="entry name" value="POTRA_2"/>
    <property type="match status" value="1"/>
</dbReference>
<evidence type="ECO:0000256" key="6">
    <source>
        <dbReference type="ARBA" id="ARBA00022927"/>
    </source>
</evidence>
<evidence type="ECO:0000313" key="13">
    <source>
        <dbReference type="Proteomes" id="UP000501237"/>
    </source>
</evidence>
<dbReference type="InterPro" id="IPR005565">
    <property type="entry name" value="Hemolysn_activator_HlyB_C"/>
</dbReference>
<dbReference type="Pfam" id="PF03865">
    <property type="entry name" value="ShlB"/>
    <property type="match status" value="1"/>
</dbReference>
<dbReference type="AlphaFoldDB" id="A0A679GZ86"/>
<evidence type="ECO:0000256" key="8">
    <source>
        <dbReference type="ARBA" id="ARBA00023237"/>
    </source>
</evidence>
<dbReference type="EMBL" id="AP022642">
    <property type="protein sequence ID" value="BCA31184.1"/>
    <property type="molecule type" value="Genomic_DNA"/>
</dbReference>